<protein>
    <submittedName>
        <fullName evidence="2">Uncharacterized protein</fullName>
    </submittedName>
</protein>
<dbReference type="EMBL" id="CP012747">
    <property type="protein sequence ID" value="ALL68835.1"/>
    <property type="molecule type" value="Genomic_DNA"/>
</dbReference>
<dbReference type="KEGG" id="bcai:K788_0000155"/>
<evidence type="ECO:0000313" key="2">
    <source>
        <dbReference type="EMBL" id="ALL68835.1"/>
    </source>
</evidence>
<dbReference type="AlphaFoldDB" id="A0A0P0RJU2"/>
<reference evidence="2 3" key="1">
    <citation type="journal article" date="2014" name="Genome Announc.">
        <title>Draft Genome Sequence of the Haloacid-Degrading Burkholderia caribensis Strain MBA4.</title>
        <authorList>
            <person name="Pan Y."/>
            <person name="Kong K.F."/>
            <person name="Tsang J.S."/>
        </authorList>
    </citation>
    <scope>NUCLEOTIDE SEQUENCE [LARGE SCALE GENOMIC DNA]</scope>
    <source>
        <strain evidence="2 3">MBA4</strain>
    </source>
</reference>
<proteinExistence type="predicted"/>
<evidence type="ECO:0000313" key="3">
    <source>
        <dbReference type="Proteomes" id="UP000019146"/>
    </source>
</evidence>
<organism evidence="2 3">
    <name type="scientific">Paraburkholderia caribensis MBA4</name>
    <dbReference type="NCBI Taxonomy" id="1323664"/>
    <lineage>
        <taxon>Bacteria</taxon>
        <taxon>Pseudomonadati</taxon>
        <taxon>Pseudomonadota</taxon>
        <taxon>Betaproteobacteria</taxon>
        <taxon>Burkholderiales</taxon>
        <taxon>Burkholderiaceae</taxon>
        <taxon>Paraburkholderia</taxon>
    </lineage>
</organism>
<name>A0A0P0RJU2_9BURK</name>
<evidence type="ECO:0000256" key="1">
    <source>
        <dbReference type="SAM" id="MobiDB-lite"/>
    </source>
</evidence>
<dbReference type="Proteomes" id="UP000019146">
    <property type="component" value="Chromosome 2"/>
</dbReference>
<feature type="compositionally biased region" description="Basic residues" evidence="1">
    <location>
        <begin position="27"/>
        <end position="37"/>
    </location>
</feature>
<feature type="region of interest" description="Disordered" evidence="1">
    <location>
        <begin position="1"/>
        <end position="37"/>
    </location>
</feature>
<sequence>MPDRVYDRRKRLQQPGKPLMSAARIGMTRRRARARPT</sequence>
<accession>A0A0P0RJU2</accession>
<gene>
    <name evidence="2" type="ORF">K788_0000155</name>
</gene>